<evidence type="ECO:0000256" key="1">
    <source>
        <dbReference type="ARBA" id="ARBA00004141"/>
    </source>
</evidence>
<feature type="transmembrane region" description="Helical" evidence="7">
    <location>
        <begin position="197"/>
        <end position="217"/>
    </location>
</feature>
<dbReference type="SUPFAM" id="SSF144091">
    <property type="entry name" value="Rhomboid-like"/>
    <property type="match status" value="1"/>
</dbReference>
<feature type="transmembrane region" description="Helical" evidence="7">
    <location>
        <begin position="52"/>
        <end position="71"/>
    </location>
</feature>
<organism evidence="9 10">
    <name type="scientific">Mycena pura</name>
    <dbReference type="NCBI Taxonomy" id="153505"/>
    <lineage>
        <taxon>Eukaryota</taxon>
        <taxon>Fungi</taxon>
        <taxon>Dikarya</taxon>
        <taxon>Basidiomycota</taxon>
        <taxon>Agaricomycotina</taxon>
        <taxon>Agaricomycetes</taxon>
        <taxon>Agaricomycetidae</taxon>
        <taxon>Agaricales</taxon>
        <taxon>Marasmiineae</taxon>
        <taxon>Mycenaceae</taxon>
        <taxon>Mycena</taxon>
    </lineage>
</organism>
<dbReference type="AlphaFoldDB" id="A0AAD6YTA6"/>
<evidence type="ECO:0000256" key="3">
    <source>
        <dbReference type="ARBA" id="ARBA00022692"/>
    </source>
</evidence>
<dbReference type="InterPro" id="IPR035952">
    <property type="entry name" value="Rhomboid-like_sf"/>
</dbReference>
<comment type="similarity">
    <text evidence="2">Belongs to the peptidase S54 family.</text>
</comment>
<accession>A0AAD6YTA6</accession>
<evidence type="ECO:0000313" key="10">
    <source>
        <dbReference type="Proteomes" id="UP001219525"/>
    </source>
</evidence>
<gene>
    <name evidence="9" type="ORF">GGX14DRAFT_345619</name>
</gene>
<dbReference type="GO" id="GO:0016020">
    <property type="term" value="C:membrane"/>
    <property type="evidence" value="ECO:0007669"/>
    <property type="project" value="UniProtKB-SubCell"/>
</dbReference>
<evidence type="ECO:0000256" key="5">
    <source>
        <dbReference type="ARBA" id="ARBA00022989"/>
    </source>
</evidence>
<dbReference type="Pfam" id="PF01694">
    <property type="entry name" value="Rhomboid"/>
    <property type="match status" value="1"/>
</dbReference>
<feature type="transmembrane region" description="Helical" evidence="7">
    <location>
        <begin position="172"/>
        <end position="190"/>
    </location>
</feature>
<dbReference type="PANTHER" id="PTHR43731:SF14">
    <property type="entry name" value="PRESENILIN-ASSOCIATED RHOMBOID-LIKE PROTEIN, MITOCHONDRIAL"/>
    <property type="match status" value="1"/>
</dbReference>
<feature type="transmembrane region" description="Helical" evidence="7">
    <location>
        <begin position="232"/>
        <end position="248"/>
    </location>
</feature>
<evidence type="ECO:0000259" key="8">
    <source>
        <dbReference type="Pfam" id="PF01694"/>
    </source>
</evidence>
<dbReference type="Gene3D" id="1.20.1540.10">
    <property type="entry name" value="Rhomboid-like"/>
    <property type="match status" value="1"/>
</dbReference>
<dbReference type="InterPro" id="IPR050925">
    <property type="entry name" value="Rhomboid_protease_S54"/>
</dbReference>
<protein>
    <recommendedName>
        <fullName evidence="8">Peptidase S54 rhomboid domain-containing protein</fullName>
    </recommendedName>
</protein>
<keyword evidence="5 7" id="KW-1133">Transmembrane helix</keyword>
<comment type="caution">
    <text evidence="9">The sequence shown here is derived from an EMBL/GenBank/DDBJ whole genome shotgun (WGS) entry which is preliminary data.</text>
</comment>
<feature type="domain" description="Peptidase S54 rhomboid" evidence="8">
    <location>
        <begin position="101"/>
        <end position="248"/>
    </location>
</feature>
<evidence type="ECO:0000256" key="7">
    <source>
        <dbReference type="SAM" id="Phobius"/>
    </source>
</evidence>
<reference evidence="9" key="1">
    <citation type="submission" date="2023-03" db="EMBL/GenBank/DDBJ databases">
        <title>Massive genome expansion in bonnet fungi (Mycena s.s.) driven by repeated elements and novel gene families across ecological guilds.</title>
        <authorList>
            <consortium name="Lawrence Berkeley National Laboratory"/>
            <person name="Harder C.B."/>
            <person name="Miyauchi S."/>
            <person name="Viragh M."/>
            <person name="Kuo A."/>
            <person name="Thoen E."/>
            <person name="Andreopoulos B."/>
            <person name="Lu D."/>
            <person name="Skrede I."/>
            <person name="Drula E."/>
            <person name="Henrissat B."/>
            <person name="Morin E."/>
            <person name="Kohler A."/>
            <person name="Barry K."/>
            <person name="LaButti K."/>
            <person name="Morin E."/>
            <person name="Salamov A."/>
            <person name="Lipzen A."/>
            <person name="Mereny Z."/>
            <person name="Hegedus B."/>
            <person name="Baldrian P."/>
            <person name="Stursova M."/>
            <person name="Weitz H."/>
            <person name="Taylor A."/>
            <person name="Grigoriev I.V."/>
            <person name="Nagy L.G."/>
            <person name="Martin F."/>
            <person name="Kauserud H."/>
        </authorList>
    </citation>
    <scope>NUCLEOTIDE SEQUENCE</scope>
    <source>
        <strain evidence="9">9144</strain>
    </source>
</reference>
<proteinExistence type="inferred from homology"/>
<dbReference type="PANTHER" id="PTHR43731">
    <property type="entry name" value="RHOMBOID PROTEASE"/>
    <property type="match status" value="1"/>
</dbReference>
<name>A0AAD6YTA6_9AGAR</name>
<dbReference type="EMBL" id="JARJCW010000002">
    <property type="protein sequence ID" value="KAJ7228859.1"/>
    <property type="molecule type" value="Genomic_DNA"/>
</dbReference>
<evidence type="ECO:0000256" key="6">
    <source>
        <dbReference type="ARBA" id="ARBA00023136"/>
    </source>
</evidence>
<dbReference type="Proteomes" id="UP001219525">
    <property type="component" value="Unassembled WGS sequence"/>
</dbReference>
<evidence type="ECO:0000313" key="9">
    <source>
        <dbReference type="EMBL" id="KAJ7228859.1"/>
    </source>
</evidence>
<comment type="subcellular location">
    <subcellularLocation>
        <location evidence="1">Membrane</location>
        <topology evidence="1">Multi-pass membrane protein</topology>
    </subcellularLocation>
</comment>
<evidence type="ECO:0000256" key="4">
    <source>
        <dbReference type="ARBA" id="ARBA00022801"/>
    </source>
</evidence>
<evidence type="ECO:0000256" key="2">
    <source>
        <dbReference type="ARBA" id="ARBA00009045"/>
    </source>
</evidence>
<dbReference type="GO" id="GO:0004252">
    <property type="term" value="F:serine-type endopeptidase activity"/>
    <property type="evidence" value="ECO:0007669"/>
    <property type="project" value="InterPro"/>
</dbReference>
<keyword evidence="10" id="KW-1185">Reference proteome</keyword>
<feature type="transmembrane region" description="Helical" evidence="7">
    <location>
        <begin position="128"/>
        <end position="152"/>
    </location>
</feature>
<sequence>MYLGLHVRRVYPRVSFRPQRLPQWPRRLYHQSPRHSRRSGYLGFLDDIPEKTVFWGIIGINGIVFAMSWWAKKKLTVEHDPAMALWMQKHFQTNWRNLSAGRIWTLFTSMFAHSDTDLSHILFNGFTFYFLAPLTLNILGSRHFLFVYLGGASRSQLWSIGYKKMFQNGRDPYSIGASAAIYSMMSFLAFQAPRMTLLLYGIIPVPIWLTVGGLFTYESYLTASEKHGTSDTTAHIGGILSGAGYFFLRRFGIF</sequence>
<keyword evidence="6 7" id="KW-0472">Membrane</keyword>
<keyword evidence="3 7" id="KW-0812">Transmembrane</keyword>
<dbReference type="InterPro" id="IPR022764">
    <property type="entry name" value="Peptidase_S54_rhomboid_dom"/>
</dbReference>
<keyword evidence="4" id="KW-0378">Hydrolase</keyword>